<sequence>MHGSGSNRSLTELLTETSCVLAGKSDCRGPQCVSAALMPASHANLDQPWHIQIRIRNETRERRLFDAKKTIHEICKGIDKIYQDNQGNMRPPVEWRLGPEGIQLKDLYLDAVKTIPPSKSFEVELSVRRIQVKADA</sequence>
<reference evidence="1 2" key="1">
    <citation type="journal article" date="2012" name="Science">
        <title>The Paleozoic origin of enzymatic lignin decomposition reconstructed from 31 fungal genomes.</title>
        <authorList>
            <person name="Floudas D."/>
            <person name="Binder M."/>
            <person name="Riley R."/>
            <person name="Barry K."/>
            <person name="Blanchette R.A."/>
            <person name="Henrissat B."/>
            <person name="Martinez A.T."/>
            <person name="Otillar R."/>
            <person name="Spatafora J.W."/>
            <person name="Yadav J.S."/>
            <person name="Aerts A."/>
            <person name="Benoit I."/>
            <person name="Boyd A."/>
            <person name="Carlson A."/>
            <person name="Copeland A."/>
            <person name="Coutinho P.M."/>
            <person name="de Vries R.P."/>
            <person name="Ferreira P."/>
            <person name="Findley K."/>
            <person name="Foster B."/>
            <person name="Gaskell J."/>
            <person name="Glotzer D."/>
            <person name="Gorecki P."/>
            <person name="Heitman J."/>
            <person name="Hesse C."/>
            <person name="Hori C."/>
            <person name="Igarashi K."/>
            <person name="Jurgens J.A."/>
            <person name="Kallen N."/>
            <person name="Kersten P."/>
            <person name="Kohler A."/>
            <person name="Kuees U."/>
            <person name="Kumar T.K.A."/>
            <person name="Kuo A."/>
            <person name="LaButti K."/>
            <person name="Larrondo L.F."/>
            <person name="Lindquist E."/>
            <person name="Ling A."/>
            <person name="Lombard V."/>
            <person name="Lucas S."/>
            <person name="Lundell T."/>
            <person name="Martin R."/>
            <person name="McLaughlin D.J."/>
            <person name="Morgenstern I."/>
            <person name="Morin E."/>
            <person name="Murat C."/>
            <person name="Nagy L.G."/>
            <person name="Nolan M."/>
            <person name="Ohm R.A."/>
            <person name="Patyshakuliyeva A."/>
            <person name="Rokas A."/>
            <person name="Ruiz-Duenas F.J."/>
            <person name="Sabat G."/>
            <person name="Salamov A."/>
            <person name="Samejima M."/>
            <person name="Schmutz J."/>
            <person name="Slot J.C."/>
            <person name="St John F."/>
            <person name="Stenlid J."/>
            <person name="Sun H."/>
            <person name="Sun S."/>
            <person name="Syed K."/>
            <person name="Tsang A."/>
            <person name="Wiebenga A."/>
            <person name="Young D."/>
            <person name="Pisabarro A."/>
            <person name="Eastwood D.C."/>
            <person name="Martin F."/>
            <person name="Cullen D."/>
            <person name="Grigoriev I.V."/>
            <person name="Hibbett D.S."/>
        </authorList>
    </citation>
    <scope>NUCLEOTIDE SEQUENCE [LARGE SCALE GENOMIC DNA]</scope>
    <source>
        <strain evidence="1 2">MD-104</strain>
    </source>
</reference>
<evidence type="ECO:0000313" key="2">
    <source>
        <dbReference type="Proteomes" id="UP000218811"/>
    </source>
</evidence>
<evidence type="ECO:0000313" key="1">
    <source>
        <dbReference type="EMBL" id="PCH38649.1"/>
    </source>
</evidence>
<proteinExistence type="predicted"/>
<name>A0A2H3JIQ1_WOLCO</name>
<accession>A0A2H3JIQ1</accession>
<dbReference type="Proteomes" id="UP000218811">
    <property type="component" value="Unassembled WGS sequence"/>
</dbReference>
<dbReference type="AlphaFoldDB" id="A0A2H3JIQ1"/>
<dbReference type="EMBL" id="KB467942">
    <property type="protein sequence ID" value="PCH38649.1"/>
    <property type="molecule type" value="Genomic_DNA"/>
</dbReference>
<keyword evidence="2" id="KW-1185">Reference proteome</keyword>
<protein>
    <submittedName>
        <fullName evidence="1">Uncharacterized protein</fullName>
    </submittedName>
</protein>
<gene>
    <name evidence="1" type="ORF">WOLCODRAFT_161731</name>
</gene>
<organism evidence="1 2">
    <name type="scientific">Wolfiporia cocos (strain MD-104)</name>
    <name type="common">Brown rot fungus</name>
    <dbReference type="NCBI Taxonomy" id="742152"/>
    <lineage>
        <taxon>Eukaryota</taxon>
        <taxon>Fungi</taxon>
        <taxon>Dikarya</taxon>
        <taxon>Basidiomycota</taxon>
        <taxon>Agaricomycotina</taxon>
        <taxon>Agaricomycetes</taxon>
        <taxon>Polyporales</taxon>
        <taxon>Phaeolaceae</taxon>
        <taxon>Wolfiporia</taxon>
    </lineage>
</organism>